<dbReference type="InterPro" id="IPR003661">
    <property type="entry name" value="HisK_dim/P_dom"/>
</dbReference>
<keyword evidence="4" id="KW-1003">Cell membrane</keyword>
<dbReference type="Proteomes" id="UP000004259">
    <property type="component" value="Unassembled WGS sequence"/>
</dbReference>
<dbReference type="Pfam" id="PF00512">
    <property type="entry name" value="HisKA"/>
    <property type="match status" value="1"/>
</dbReference>
<dbReference type="SMART" id="SM00387">
    <property type="entry name" value="HATPase_c"/>
    <property type="match status" value="1"/>
</dbReference>
<keyword evidence="12" id="KW-0902">Two-component regulatory system</keyword>
<dbReference type="InterPro" id="IPR005467">
    <property type="entry name" value="His_kinase_dom"/>
</dbReference>
<proteinExistence type="predicted"/>
<feature type="domain" description="Histidine kinase" evidence="15">
    <location>
        <begin position="177"/>
        <end position="395"/>
    </location>
</feature>
<dbReference type="GO" id="GO:0000155">
    <property type="term" value="F:phosphorelay sensor kinase activity"/>
    <property type="evidence" value="ECO:0007669"/>
    <property type="project" value="InterPro"/>
</dbReference>
<comment type="catalytic activity">
    <reaction evidence="1">
        <text>ATP + protein L-histidine = ADP + protein N-phospho-L-histidine.</text>
        <dbReference type="EC" id="2.7.13.3"/>
    </reaction>
</comment>
<dbReference type="CDD" id="cd00075">
    <property type="entry name" value="HATPase"/>
    <property type="match status" value="1"/>
</dbReference>
<evidence type="ECO:0000256" key="2">
    <source>
        <dbReference type="ARBA" id="ARBA00004651"/>
    </source>
</evidence>
<dbReference type="GO" id="GO:0005886">
    <property type="term" value="C:plasma membrane"/>
    <property type="evidence" value="ECO:0007669"/>
    <property type="project" value="UniProtKB-SubCell"/>
</dbReference>
<dbReference type="RefSeq" id="WP_002853118.1">
    <property type="nucleotide sequence ID" value="NZ_ADKM02000130.1"/>
</dbReference>
<dbReference type="GO" id="GO:0005524">
    <property type="term" value="F:ATP binding"/>
    <property type="evidence" value="ECO:0007669"/>
    <property type="project" value="UniProtKB-KW"/>
</dbReference>
<sequence>MKKVKQIKKRSLSFFVISNIILMVLMIIVAVNIEDQITGDLLVEHLKQMYLEEYPDATYQMATDAILRNEFTSEMRDDIVRYNNLYLVIQLVMIVIIITVFSWIILRKVHKELKIFQVALNSISDIDVQDWEVVSINSDIKEFDSICTSYNSMVTKLQESEATRSKLESQRRQLTADISHDLKTPITVIQGYAKALNDGVADPDAERRYLEAICSKTEMVAELINTFHEYSKLEHPRFGFEMENGDICEYFREYLAMKYEELDLAGFELEADLPENSIPLSFDHSQLKRVFENLITNSFRHNQAGTIIYADITDDDNAVVIHIGDNGKGIPEEMRDTIFEPFVVGSRSRTDSKGSGLGLAISKRIVEAHSGSIALKDDPTGRCKTLYEIILKKPAKTENFPEK</sequence>
<dbReference type="Gene3D" id="3.30.565.10">
    <property type="entry name" value="Histidine kinase-like ATPase, C-terminal domain"/>
    <property type="match status" value="1"/>
</dbReference>
<gene>
    <name evidence="16" type="ORF">CUS_7544</name>
</gene>
<comment type="caution">
    <text evidence="16">The sequence shown here is derived from an EMBL/GenBank/DDBJ whole genome shotgun (WGS) entry which is preliminary data.</text>
</comment>
<reference evidence="16 17" key="1">
    <citation type="submission" date="2011-02" db="EMBL/GenBank/DDBJ databases">
        <authorList>
            <person name="Nelson K.E."/>
            <person name="Sutton G."/>
            <person name="Torralba M."/>
            <person name="Durkin S."/>
            <person name="Harkins D."/>
            <person name="Montgomery R."/>
            <person name="Ziemer C."/>
            <person name="Klaassens E."/>
            <person name="Ocuiv P."/>
            <person name="Morrison M."/>
        </authorList>
    </citation>
    <scope>NUCLEOTIDE SEQUENCE [LARGE SCALE GENOMIC DNA]</scope>
    <source>
        <strain evidence="16 17">8</strain>
    </source>
</reference>
<keyword evidence="10" id="KW-0067">ATP-binding</keyword>
<dbReference type="PRINTS" id="PR00344">
    <property type="entry name" value="BCTRLSENSOR"/>
</dbReference>
<evidence type="ECO:0000313" key="16">
    <source>
        <dbReference type="EMBL" id="EGC01502.1"/>
    </source>
</evidence>
<name>E9SH16_RUMAL</name>
<dbReference type="Pfam" id="PF02518">
    <property type="entry name" value="HATPase_c"/>
    <property type="match status" value="1"/>
</dbReference>
<dbReference type="PANTHER" id="PTHR45528">
    <property type="entry name" value="SENSOR HISTIDINE KINASE CPXA"/>
    <property type="match status" value="1"/>
</dbReference>
<evidence type="ECO:0000256" key="13">
    <source>
        <dbReference type="ARBA" id="ARBA00023136"/>
    </source>
</evidence>
<evidence type="ECO:0000256" key="4">
    <source>
        <dbReference type="ARBA" id="ARBA00022475"/>
    </source>
</evidence>
<evidence type="ECO:0000256" key="3">
    <source>
        <dbReference type="ARBA" id="ARBA00012438"/>
    </source>
</evidence>
<keyword evidence="7 14" id="KW-0812">Transmembrane</keyword>
<dbReference type="PANTHER" id="PTHR45528:SF1">
    <property type="entry name" value="SENSOR HISTIDINE KINASE CPXA"/>
    <property type="match status" value="1"/>
</dbReference>
<keyword evidence="6" id="KW-0808">Transferase</keyword>
<dbReference type="InterPro" id="IPR036890">
    <property type="entry name" value="HATPase_C_sf"/>
</dbReference>
<dbReference type="InterPro" id="IPR004358">
    <property type="entry name" value="Sig_transdc_His_kin-like_C"/>
</dbReference>
<evidence type="ECO:0000256" key="7">
    <source>
        <dbReference type="ARBA" id="ARBA00022692"/>
    </source>
</evidence>
<evidence type="ECO:0000256" key="8">
    <source>
        <dbReference type="ARBA" id="ARBA00022741"/>
    </source>
</evidence>
<evidence type="ECO:0000256" key="6">
    <source>
        <dbReference type="ARBA" id="ARBA00022679"/>
    </source>
</evidence>
<dbReference type="SMART" id="SM00388">
    <property type="entry name" value="HisKA"/>
    <property type="match status" value="1"/>
</dbReference>
<dbReference type="AlphaFoldDB" id="E9SH16"/>
<evidence type="ECO:0000256" key="9">
    <source>
        <dbReference type="ARBA" id="ARBA00022777"/>
    </source>
</evidence>
<dbReference type="InterPro" id="IPR003594">
    <property type="entry name" value="HATPase_dom"/>
</dbReference>
<keyword evidence="17" id="KW-1185">Reference proteome</keyword>
<keyword evidence="13 14" id="KW-0472">Membrane</keyword>
<keyword evidence="9 16" id="KW-0418">Kinase</keyword>
<comment type="subcellular location">
    <subcellularLocation>
        <location evidence="2">Cell membrane</location>
        <topology evidence="2">Multi-pass membrane protein</topology>
    </subcellularLocation>
</comment>
<accession>E9SH16</accession>
<feature type="transmembrane region" description="Helical" evidence="14">
    <location>
        <begin position="85"/>
        <end position="106"/>
    </location>
</feature>
<dbReference type="InterPro" id="IPR050398">
    <property type="entry name" value="HssS/ArlS-like"/>
</dbReference>
<feature type="transmembrane region" description="Helical" evidence="14">
    <location>
        <begin position="12"/>
        <end position="33"/>
    </location>
</feature>
<dbReference type="eggNOG" id="COG5002">
    <property type="taxonomic scope" value="Bacteria"/>
</dbReference>
<dbReference type="SUPFAM" id="SSF47384">
    <property type="entry name" value="Homodimeric domain of signal transducing histidine kinase"/>
    <property type="match status" value="1"/>
</dbReference>
<keyword evidence="8" id="KW-0547">Nucleotide-binding</keyword>
<evidence type="ECO:0000256" key="1">
    <source>
        <dbReference type="ARBA" id="ARBA00000085"/>
    </source>
</evidence>
<keyword evidence="11 14" id="KW-1133">Transmembrane helix</keyword>
<dbReference type="SUPFAM" id="SSF55874">
    <property type="entry name" value="ATPase domain of HSP90 chaperone/DNA topoisomerase II/histidine kinase"/>
    <property type="match status" value="1"/>
</dbReference>
<dbReference type="Gene3D" id="1.10.287.130">
    <property type="match status" value="1"/>
</dbReference>
<dbReference type="EC" id="2.7.13.3" evidence="3"/>
<evidence type="ECO:0000256" key="12">
    <source>
        <dbReference type="ARBA" id="ARBA00023012"/>
    </source>
</evidence>
<dbReference type="InterPro" id="IPR036097">
    <property type="entry name" value="HisK_dim/P_sf"/>
</dbReference>
<keyword evidence="5" id="KW-0597">Phosphoprotein</keyword>
<dbReference type="OrthoDB" id="335833at2"/>
<evidence type="ECO:0000256" key="11">
    <source>
        <dbReference type="ARBA" id="ARBA00022989"/>
    </source>
</evidence>
<evidence type="ECO:0000259" key="15">
    <source>
        <dbReference type="PROSITE" id="PS50109"/>
    </source>
</evidence>
<dbReference type="PROSITE" id="PS50109">
    <property type="entry name" value="HIS_KIN"/>
    <property type="match status" value="1"/>
</dbReference>
<evidence type="ECO:0000256" key="5">
    <source>
        <dbReference type="ARBA" id="ARBA00022553"/>
    </source>
</evidence>
<dbReference type="STRING" id="246199.CUS_7544"/>
<dbReference type="EMBL" id="ADKM02000130">
    <property type="protein sequence ID" value="EGC01502.1"/>
    <property type="molecule type" value="Genomic_DNA"/>
</dbReference>
<evidence type="ECO:0000256" key="10">
    <source>
        <dbReference type="ARBA" id="ARBA00022840"/>
    </source>
</evidence>
<evidence type="ECO:0000313" key="17">
    <source>
        <dbReference type="Proteomes" id="UP000004259"/>
    </source>
</evidence>
<protein>
    <recommendedName>
        <fullName evidence="3">histidine kinase</fullName>
        <ecNumber evidence="3">2.7.13.3</ecNumber>
    </recommendedName>
</protein>
<organism evidence="16 17">
    <name type="scientific">Ruminococcus albus 8</name>
    <dbReference type="NCBI Taxonomy" id="246199"/>
    <lineage>
        <taxon>Bacteria</taxon>
        <taxon>Bacillati</taxon>
        <taxon>Bacillota</taxon>
        <taxon>Clostridia</taxon>
        <taxon>Eubacteriales</taxon>
        <taxon>Oscillospiraceae</taxon>
        <taxon>Ruminococcus</taxon>
    </lineage>
</organism>
<dbReference type="Gene3D" id="6.10.340.10">
    <property type="match status" value="1"/>
</dbReference>
<dbReference type="CDD" id="cd00082">
    <property type="entry name" value="HisKA"/>
    <property type="match status" value="1"/>
</dbReference>
<evidence type="ECO:0000256" key="14">
    <source>
        <dbReference type="SAM" id="Phobius"/>
    </source>
</evidence>